<dbReference type="InterPro" id="IPR006122">
    <property type="entry name" value="HMA_Cu_ion-bd"/>
</dbReference>
<comment type="caution">
    <text evidence="4">The sequence shown here is derived from an EMBL/GenBank/DDBJ whole genome shotgun (WGS) entry which is preliminary data.</text>
</comment>
<evidence type="ECO:0000259" key="3">
    <source>
        <dbReference type="PROSITE" id="PS50846"/>
    </source>
</evidence>
<sequence>MKKLISIEGMSCGHCIKHVESALGEIDGIVNVVVDLNGKNAVAEMSKDVEDTKLKAAIEEAGYDVISIRAI</sequence>
<dbReference type="NCBIfam" id="TIGR00003">
    <property type="entry name" value="copper ion binding protein"/>
    <property type="match status" value="1"/>
</dbReference>
<dbReference type="Proteomes" id="UP000579281">
    <property type="component" value="Unassembled WGS sequence"/>
</dbReference>
<reference evidence="4 5" key="1">
    <citation type="submission" date="2020-08" db="EMBL/GenBank/DDBJ databases">
        <title>Genomic Encyclopedia of Type Strains, Phase IV (KMG-IV): sequencing the most valuable type-strain genomes for metagenomic binning, comparative biology and taxonomic classification.</title>
        <authorList>
            <person name="Goeker M."/>
        </authorList>
    </citation>
    <scope>NUCLEOTIDE SEQUENCE [LARGE SCALE GENOMIC DNA]</scope>
    <source>
        <strain evidence="4 5">DSM 103526</strain>
    </source>
</reference>
<evidence type="ECO:0000256" key="1">
    <source>
        <dbReference type="ARBA" id="ARBA00022723"/>
    </source>
</evidence>
<dbReference type="CDD" id="cd00371">
    <property type="entry name" value="HMA"/>
    <property type="match status" value="1"/>
</dbReference>
<dbReference type="RefSeq" id="WP_184309715.1">
    <property type="nucleotide sequence ID" value="NZ_JACHEN010000007.1"/>
</dbReference>
<organism evidence="4 5">
    <name type="scientific">Anaerosolibacter carboniphilus</name>
    <dbReference type="NCBI Taxonomy" id="1417629"/>
    <lineage>
        <taxon>Bacteria</taxon>
        <taxon>Bacillati</taxon>
        <taxon>Bacillota</taxon>
        <taxon>Clostridia</taxon>
        <taxon>Peptostreptococcales</taxon>
        <taxon>Thermotaleaceae</taxon>
        <taxon>Anaerosolibacter</taxon>
    </lineage>
</organism>
<evidence type="ECO:0000256" key="2">
    <source>
        <dbReference type="ARBA" id="ARBA00023008"/>
    </source>
</evidence>
<evidence type="ECO:0000313" key="5">
    <source>
        <dbReference type="Proteomes" id="UP000579281"/>
    </source>
</evidence>
<dbReference type="GO" id="GO:0006825">
    <property type="term" value="P:copper ion transport"/>
    <property type="evidence" value="ECO:0007669"/>
    <property type="project" value="InterPro"/>
</dbReference>
<dbReference type="InterPro" id="IPR006121">
    <property type="entry name" value="HMA_dom"/>
</dbReference>
<dbReference type="Gene3D" id="3.30.70.100">
    <property type="match status" value="1"/>
</dbReference>
<dbReference type="Pfam" id="PF00403">
    <property type="entry name" value="HMA"/>
    <property type="match status" value="1"/>
</dbReference>
<keyword evidence="2" id="KW-0186">Copper</keyword>
<dbReference type="InterPro" id="IPR000428">
    <property type="entry name" value="Cu-bd"/>
</dbReference>
<dbReference type="SUPFAM" id="SSF55008">
    <property type="entry name" value="HMA, heavy metal-associated domain"/>
    <property type="match status" value="1"/>
</dbReference>
<dbReference type="PRINTS" id="PR00944">
    <property type="entry name" value="CUEXPORT"/>
</dbReference>
<dbReference type="InterPro" id="IPR017969">
    <property type="entry name" value="Heavy-metal-associated_CS"/>
</dbReference>
<keyword evidence="1" id="KW-0479">Metal-binding</keyword>
<protein>
    <submittedName>
        <fullName evidence="4">Copper ion binding protein</fullName>
    </submittedName>
</protein>
<dbReference type="EMBL" id="JACHEN010000007">
    <property type="protein sequence ID" value="MBB6215428.1"/>
    <property type="molecule type" value="Genomic_DNA"/>
</dbReference>
<accession>A0A841KTE4</accession>
<dbReference type="InterPro" id="IPR036163">
    <property type="entry name" value="HMA_dom_sf"/>
</dbReference>
<dbReference type="GO" id="GO:0005507">
    <property type="term" value="F:copper ion binding"/>
    <property type="evidence" value="ECO:0007669"/>
    <property type="project" value="InterPro"/>
</dbReference>
<dbReference type="PROSITE" id="PS01047">
    <property type="entry name" value="HMA_1"/>
    <property type="match status" value="1"/>
</dbReference>
<dbReference type="AlphaFoldDB" id="A0A841KTE4"/>
<keyword evidence="5" id="KW-1185">Reference proteome</keyword>
<evidence type="ECO:0000313" key="4">
    <source>
        <dbReference type="EMBL" id="MBB6215428.1"/>
    </source>
</evidence>
<dbReference type="PROSITE" id="PS50846">
    <property type="entry name" value="HMA_2"/>
    <property type="match status" value="1"/>
</dbReference>
<feature type="domain" description="HMA" evidence="3">
    <location>
        <begin position="1"/>
        <end position="66"/>
    </location>
</feature>
<gene>
    <name evidence="4" type="ORF">HNQ80_001517</name>
</gene>
<proteinExistence type="predicted"/>
<name>A0A841KTE4_9FIRM</name>